<feature type="compositionally biased region" description="Basic and acidic residues" evidence="1">
    <location>
        <begin position="53"/>
        <end position="89"/>
    </location>
</feature>
<keyword evidence="4" id="KW-1185">Reference proteome</keyword>
<feature type="region of interest" description="Disordered" evidence="1">
    <location>
        <begin position="382"/>
        <end position="545"/>
    </location>
</feature>
<reference evidence="3" key="1">
    <citation type="journal article" date="2023" name="Genome Biol. Evol.">
        <title>First Whole Genome Sequence and Flow Cytometry Genome Size Data for the Lichen-Forming Fungus Ramalina farinacea (Ascomycota).</title>
        <authorList>
            <person name="Llewellyn T."/>
            <person name="Mian S."/>
            <person name="Hill R."/>
            <person name="Leitch I.J."/>
            <person name="Gaya E."/>
        </authorList>
    </citation>
    <scope>NUCLEOTIDE SEQUENCE</scope>
    <source>
        <strain evidence="3">LIQ254RAFAR</strain>
    </source>
</reference>
<name>A0AA43QPL7_9LECA</name>
<feature type="compositionally biased region" description="Basic and acidic residues" evidence="1">
    <location>
        <begin position="471"/>
        <end position="482"/>
    </location>
</feature>
<feature type="compositionally biased region" description="Basic and acidic residues" evidence="1">
    <location>
        <begin position="115"/>
        <end position="131"/>
    </location>
</feature>
<feature type="compositionally biased region" description="Basic and acidic residues" evidence="1">
    <location>
        <begin position="222"/>
        <end position="241"/>
    </location>
</feature>
<feature type="compositionally biased region" description="Gly residues" evidence="1">
    <location>
        <begin position="1"/>
        <end position="12"/>
    </location>
</feature>
<sequence>MSRYGGDYGGRGPPAERWTPERFQRERGGRQSTVIERDTHYEERDNYSNAGSRRRETSADGYRDRGPARGGGGRDRFEEDRFFEKEDRYGPPARRSGGGRRYEEDEEIDSFVDYKSGRGERERRYEEDRRFSSGRPPPPAPRPGMLIRRQSSLDTFDRKPAPRYGSARPRSPEVITMPGPGSGRSRRHSPPRYQQREYDDIRIAEPDRYGDEHFRGWREREVERVRRRRDSSPHERPGREVVEEEEEVIEEKPFPRKGRTKMSAHLLNKKALFDMGYPFEDEFTEQGHFIIILKALDKTLIDSVLFRSKEYNERERGKTCSSQNPPRFLIIAKPLFSERITYAIEAPPPPPDRGETIVERREIIIDKDASEVPRSVREWDQMSGALGGGSHVGGGSHAGGPSHAGTKSHHGGGKSHAGGKSEHGGGAKSEHLSIHESRHDSHHSRSRGRSPHGSSHSTIKERERRRSRSSSSDEKRIVIERKPSRKSKSRHRSKARRGSTHRKVEYVEEEEIGVSNEMNTGPLALVLPTRSRSKSRRRSSIGERRIDEELKELDKEKKMLQKERKHSKKYHRDHSVSSSNSDEILIERKDSHGRKEDFEVKKDRKGIFN</sequence>
<evidence type="ECO:0000256" key="1">
    <source>
        <dbReference type="SAM" id="MobiDB-lite"/>
    </source>
</evidence>
<feature type="compositionally biased region" description="Basic residues" evidence="1">
    <location>
        <begin position="483"/>
        <end position="501"/>
    </location>
</feature>
<feature type="compositionally biased region" description="Gly residues" evidence="1">
    <location>
        <begin position="385"/>
        <end position="398"/>
    </location>
</feature>
<dbReference type="InterPro" id="IPR058348">
    <property type="entry name" value="DUF8035"/>
</dbReference>
<feature type="region of interest" description="Disordered" evidence="1">
    <location>
        <begin position="558"/>
        <end position="609"/>
    </location>
</feature>
<feature type="region of interest" description="Disordered" evidence="1">
    <location>
        <begin position="222"/>
        <end position="242"/>
    </location>
</feature>
<organism evidence="3 4">
    <name type="scientific">Ramalina farinacea</name>
    <dbReference type="NCBI Taxonomy" id="258253"/>
    <lineage>
        <taxon>Eukaryota</taxon>
        <taxon>Fungi</taxon>
        <taxon>Dikarya</taxon>
        <taxon>Ascomycota</taxon>
        <taxon>Pezizomycotina</taxon>
        <taxon>Lecanoromycetes</taxon>
        <taxon>OSLEUM clade</taxon>
        <taxon>Lecanoromycetidae</taxon>
        <taxon>Lecanorales</taxon>
        <taxon>Lecanorineae</taxon>
        <taxon>Ramalinaceae</taxon>
        <taxon>Ramalina</taxon>
    </lineage>
</organism>
<evidence type="ECO:0000313" key="4">
    <source>
        <dbReference type="Proteomes" id="UP001161017"/>
    </source>
</evidence>
<evidence type="ECO:0000259" key="2">
    <source>
        <dbReference type="Pfam" id="PF26118"/>
    </source>
</evidence>
<feature type="compositionally biased region" description="Basic and acidic residues" evidence="1">
    <location>
        <begin position="419"/>
        <end position="439"/>
    </location>
</feature>
<feature type="compositionally biased region" description="Basic and acidic residues" evidence="1">
    <location>
        <begin position="18"/>
        <end position="46"/>
    </location>
</feature>
<accession>A0AA43QPL7</accession>
<gene>
    <name evidence="3" type="ORF">OHK93_008047</name>
</gene>
<proteinExistence type="predicted"/>
<feature type="compositionally biased region" description="Basic and acidic residues" evidence="1">
    <location>
        <begin position="194"/>
        <end position="205"/>
    </location>
</feature>
<dbReference type="EMBL" id="JAPUFD010000008">
    <property type="protein sequence ID" value="MDI1488771.1"/>
    <property type="molecule type" value="Genomic_DNA"/>
</dbReference>
<feature type="domain" description="DUF8035" evidence="2">
    <location>
        <begin position="256"/>
        <end position="313"/>
    </location>
</feature>
<evidence type="ECO:0000313" key="3">
    <source>
        <dbReference type="EMBL" id="MDI1488771.1"/>
    </source>
</evidence>
<dbReference type="Proteomes" id="UP001161017">
    <property type="component" value="Unassembled WGS sequence"/>
</dbReference>
<feature type="compositionally biased region" description="Basic residues" evidence="1">
    <location>
        <begin position="563"/>
        <end position="572"/>
    </location>
</feature>
<comment type="caution">
    <text evidence="3">The sequence shown here is derived from an EMBL/GenBank/DDBJ whole genome shotgun (WGS) entry which is preliminary data.</text>
</comment>
<feature type="compositionally biased region" description="Basic and acidic residues" evidence="1">
    <location>
        <begin position="585"/>
        <end position="609"/>
    </location>
</feature>
<feature type="compositionally biased region" description="Basic residues" evidence="1">
    <location>
        <begin position="440"/>
        <end position="450"/>
    </location>
</feature>
<dbReference type="Pfam" id="PF26118">
    <property type="entry name" value="DUF8035"/>
    <property type="match status" value="1"/>
</dbReference>
<protein>
    <recommendedName>
        <fullName evidence="2">DUF8035 domain-containing protein</fullName>
    </recommendedName>
</protein>
<dbReference type="AlphaFoldDB" id="A0AA43QPL7"/>
<feature type="region of interest" description="Disordered" evidence="1">
    <location>
        <begin position="1"/>
        <end position="205"/>
    </location>
</feature>